<accession>A0ABM8ZTH7</accession>
<reference evidence="7" key="1">
    <citation type="submission" date="2021-11" db="EMBL/GenBank/DDBJ databases">
        <authorList>
            <person name="Rodrigo-Torres L."/>
            <person name="Arahal R. D."/>
            <person name="Lucena T."/>
        </authorList>
    </citation>
    <scope>NUCLEOTIDE SEQUENCE</scope>
    <source>
        <strain evidence="7">CECT 7929</strain>
    </source>
</reference>
<feature type="transmembrane region" description="Helical" evidence="6">
    <location>
        <begin position="39"/>
        <end position="59"/>
    </location>
</feature>
<evidence type="ECO:0000313" key="7">
    <source>
        <dbReference type="EMBL" id="CAH0533621.1"/>
    </source>
</evidence>
<dbReference type="InterPro" id="IPR001123">
    <property type="entry name" value="LeuE-type"/>
</dbReference>
<evidence type="ECO:0000256" key="6">
    <source>
        <dbReference type="SAM" id="Phobius"/>
    </source>
</evidence>
<comment type="caution">
    <text evidence="7">The sequence shown here is derived from an EMBL/GenBank/DDBJ whole genome shotgun (WGS) entry which is preliminary data.</text>
</comment>
<keyword evidence="3 6" id="KW-0812">Transmembrane</keyword>
<dbReference type="EMBL" id="CAKLDI010000001">
    <property type="protein sequence ID" value="CAH0533621.1"/>
    <property type="molecule type" value="Genomic_DNA"/>
</dbReference>
<keyword evidence="4 6" id="KW-1133">Transmembrane helix</keyword>
<dbReference type="PANTHER" id="PTHR30086:SF20">
    <property type="entry name" value="ARGININE EXPORTER PROTEIN ARGO-RELATED"/>
    <property type="match status" value="1"/>
</dbReference>
<gene>
    <name evidence="7" type="primary">eamB</name>
    <name evidence="7" type="ORF">VST7929_01492</name>
</gene>
<evidence type="ECO:0000256" key="3">
    <source>
        <dbReference type="ARBA" id="ARBA00022692"/>
    </source>
</evidence>
<keyword evidence="2" id="KW-1003">Cell membrane</keyword>
<dbReference type="Pfam" id="PF01810">
    <property type="entry name" value="LysE"/>
    <property type="match status" value="1"/>
</dbReference>
<feature type="transmembrane region" description="Helical" evidence="6">
    <location>
        <begin position="178"/>
        <end position="196"/>
    </location>
</feature>
<feature type="transmembrane region" description="Helical" evidence="6">
    <location>
        <begin position="137"/>
        <end position="166"/>
    </location>
</feature>
<keyword evidence="8" id="KW-1185">Reference proteome</keyword>
<evidence type="ECO:0000256" key="2">
    <source>
        <dbReference type="ARBA" id="ARBA00022475"/>
    </source>
</evidence>
<organism evidence="7 8">
    <name type="scientific">Vibrio stylophorae</name>
    <dbReference type="NCBI Taxonomy" id="659351"/>
    <lineage>
        <taxon>Bacteria</taxon>
        <taxon>Pseudomonadati</taxon>
        <taxon>Pseudomonadota</taxon>
        <taxon>Gammaproteobacteria</taxon>
        <taxon>Vibrionales</taxon>
        <taxon>Vibrionaceae</taxon>
        <taxon>Vibrio</taxon>
    </lineage>
</organism>
<evidence type="ECO:0000256" key="5">
    <source>
        <dbReference type="ARBA" id="ARBA00023136"/>
    </source>
</evidence>
<evidence type="ECO:0000256" key="1">
    <source>
        <dbReference type="ARBA" id="ARBA00004651"/>
    </source>
</evidence>
<protein>
    <submittedName>
        <fullName evidence="7">Cysteine/O-acetylserine efflux protein</fullName>
    </submittedName>
</protein>
<keyword evidence="5 6" id="KW-0472">Membrane</keyword>
<evidence type="ECO:0000313" key="8">
    <source>
        <dbReference type="Proteomes" id="UP000838672"/>
    </source>
</evidence>
<proteinExistence type="predicted"/>
<feature type="transmembrane region" description="Helical" evidence="6">
    <location>
        <begin position="66"/>
        <end position="86"/>
    </location>
</feature>
<name>A0ABM8ZTH7_9VIBR</name>
<evidence type="ECO:0000256" key="4">
    <source>
        <dbReference type="ARBA" id="ARBA00022989"/>
    </source>
</evidence>
<sequence length="208" mass="23324">MFEFVAVILFAIATSITPGPNNIMILSSGLNFGFRRSLPHLWGISLGFPMMLIAVGMGFHAIFELWPWLHSLIQALGIVYLVYLAYRVATAAPTRLDVSTAKPLNFVQAAAFQWVNPKAWVVAVGAISAYTTSNDYFIYQVLLISAIFVFAALGSVGLWLVGGVYLKRWLSNWKAQRLFNWIMALLLLLSIAPVFVEQIRLYFKILFN</sequence>
<dbReference type="Proteomes" id="UP000838672">
    <property type="component" value="Unassembled WGS sequence"/>
</dbReference>
<dbReference type="PANTHER" id="PTHR30086">
    <property type="entry name" value="ARGININE EXPORTER PROTEIN ARGO"/>
    <property type="match status" value="1"/>
</dbReference>
<dbReference type="RefSeq" id="WP_237466053.1">
    <property type="nucleotide sequence ID" value="NZ_CAKLDI010000001.1"/>
</dbReference>
<comment type="subcellular location">
    <subcellularLocation>
        <location evidence="1">Cell membrane</location>
        <topology evidence="1">Multi-pass membrane protein</topology>
    </subcellularLocation>
</comment>